<evidence type="ECO:0000259" key="2">
    <source>
        <dbReference type="Pfam" id="PF15862"/>
    </source>
</evidence>
<dbReference type="AlphaFoldDB" id="B0WX60"/>
<evidence type="ECO:0000313" key="5">
    <source>
        <dbReference type="Proteomes" id="UP000002320"/>
    </source>
</evidence>
<feature type="compositionally biased region" description="Basic residues" evidence="1">
    <location>
        <begin position="152"/>
        <end position="164"/>
    </location>
</feature>
<dbReference type="Proteomes" id="UP000002320">
    <property type="component" value="Unassembled WGS sequence"/>
</dbReference>
<dbReference type="EnsemblMetazoa" id="CPIJ012010-RA">
    <property type="protein sequence ID" value="CPIJ012010-PA"/>
    <property type="gene ID" value="CPIJ012010"/>
</dbReference>
<dbReference type="HOGENOM" id="CLU_664333_0_0_1"/>
<dbReference type="eggNOG" id="ENOG502SF1H">
    <property type="taxonomic scope" value="Eukaryota"/>
</dbReference>
<dbReference type="OrthoDB" id="74813at2759"/>
<reference evidence="3" key="1">
    <citation type="submission" date="2007-03" db="EMBL/GenBank/DDBJ databases">
        <title>Annotation of Culex pipiens quinquefasciatus.</title>
        <authorList>
            <consortium name="The Broad Institute Genome Sequencing Platform"/>
            <person name="Atkinson P.W."/>
            <person name="Hemingway J."/>
            <person name="Christensen B.M."/>
            <person name="Higgs S."/>
            <person name="Kodira C."/>
            <person name="Hannick L."/>
            <person name="Megy K."/>
            <person name="O'Leary S."/>
            <person name="Pearson M."/>
            <person name="Haas B.J."/>
            <person name="Mauceli E."/>
            <person name="Wortman J.R."/>
            <person name="Lee N.H."/>
            <person name="Guigo R."/>
            <person name="Stanke M."/>
            <person name="Alvarado L."/>
            <person name="Amedeo P."/>
            <person name="Antoine C.H."/>
            <person name="Arensburger P."/>
            <person name="Bidwell S.L."/>
            <person name="Crawford M."/>
            <person name="Camaro F."/>
            <person name="Devon K."/>
            <person name="Engels R."/>
            <person name="Hammond M."/>
            <person name="Howarth C."/>
            <person name="Koehrsen M."/>
            <person name="Lawson D."/>
            <person name="Montgomery P."/>
            <person name="Nene V."/>
            <person name="Nusbaum C."/>
            <person name="Puiu D."/>
            <person name="Romero-Severson J."/>
            <person name="Severson D.W."/>
            <person name="Shumway M."/>
            <person name="Sisk P."/>
            <person name="Stolte C."/>
            <person name="Zeng Q."/>
            <person name="Eisenstadt E."/>
            <person name="Fraser-Liggett C."/>
            <person name="Strausberg R."/>
            <person name="Galagan J."/>
            <person name="Birren B."/>
            <person name="Collins F.H."/>
        </authorList>
    </citation>
    <scope>NUCLEOTIDE SEQUENCE [LARGE SCALE GENOMIC DNA]</scope>
    <source>
        <strain evidence="3">JHB</strain>
    </source>
</reference>
<proteinExistence type="predicted"/>
<dbReference type="Pfam" id="PF15862">
    <property type="entry name" value="Coilin_N"/>
    <property type="match status" value="1"/>
</dbReference>
<feature type="region of interest" description="Disordered" evidence="1">
    <location>
        <begin position="144"/>
        <end position="205"/>
    </location>
</feature>
<feature type="domain" description="Coilin N-terminal" evidence="2">
    <location>
        <begin position="6"/>
        <end position="121"/>
    </location>
</feature>
<evidence type="ECO:0000313" key="4">
    <source>
        <dbReference type="EnsemblMetazoa" id="CPIJ012010-PA"/>
    </source>
</evidence>
<accession>B0WX60</accession>
<dbReference type="VEuPathDB" id="VectorBase:CQUJHB000646"/>
<evidence type="ECO:0000313" key="3">
    <source>
        <dbReference type="EMBL" id="EDS36321.1"/>
    </source>
</evidence>
<dbReference type="OMA" id="AQEICAP"/>
<dbReference type="InParanoid" id="B0WX60"/>
<feature type="compositionally biased region" description="Polar residues" evidence="1">
    <location>
        <begin position="283"/>
        <end position="304"/>
    </location>
</feature>
<gene>
    <name evidence="4" type="primary">6044468</name>
    <name evidence="3" type="ORF">CpipJ_CPIJ012010</name>
</gene>
<feature type="compositionally biased region" description="Low complexity" evidence="1">
    <location>
        <begin position="174"/>
        <end position="186"/>
    </location>
</feature>
<feature type="region of interest" description="Disordered" evidence="1">
    <location>
        <begin position="85"/>
        <end position="126"/>
    </location>
</feature>
<name>B0WX60_CULQU</name>
<feature type="region of interest" description="Disordered" evidence="1">
    <location>
        <begin position="266"/>
        <end position="306"/>
    </location>
</feature>
<evidence type="ECO:0000256" key="1">
    <source>
        <dbReference type="SAM" id="MobiDB-lite"/>
    </source>
</evidence>
<dbReference type="VEuPathDB" id="VectorBase:CPIJ012010"/>
<feature type="compositionally biased region" description="Acidic residues" evidence="1">
    <location>
        <begin position="115"/>
        <end position="125"/>
    </location>
</feature>
<protein>
    <recommendedName>
        <fullName evidence="2">Coilin N-terminal domain-containing protein</fullName>
    </recommendedName>
</protein>
<dbReference type="EMBL" id="DS232158">
    <property type="protein sequence ID" value="EDS36321.1"/>
    <property type="molecule type" value="Genomic_DNA"/>
</dbReference>
<organism>
    <name type="scientific">Culex quinquefasciatus</name>
    <name type="common">Southern house mosquito</name>
    <name type="synonym">Culex pungens</name>
    <dbReference type="NCBI Taxonomy" id="7176"/>
    <lineage>
        <taxon>Eukaryota</taxon>
        <taxon>Metazoa</taxon>
        <taxon>Ecdysozoa</taxon>
        <taxon>Arthropoda</taxon>
        <taxon>Hexapoda</taxon>
        <taxon>Insecta</taxon>
        <taxon>Pterygota</taxon>
        <taxon>Neoptera</taxon>
        <taxon>Endopterygota</taxon>
        <taxon>Diptera</taxon>
        <taxon>Nematocera</taxon>
        <taxon>Culicoidea</taxon>
        <taxon>Culicidae</taxon>
        <taxon>Culicinae</taxon>
        <taxon>Culicini</taxon>
        <taxon>Culex</taxon>
        <taxon>Culex</taxon>
    </lineage>
</organism>
<keyword evidence="5" id="KW-1185">Reference proteome</keyword>
<sequence length="403" mass="44966">MQRYTLDLSALFSDHRAKTFVRRRSQWTRIRCLQDHVRVMFQIEPECYLTNEADVFFPEAEDLDVIQEGDLIRVRASNSCGTQQKSALKKVSIDEARAQNGKRKHASTSSSGDDSSSDSDDDDGVETLPKIFAGVEKICKTKDDEAKLEAKPKRKRVRKRKSKKKVEESPPPKVVVKTYGKTKTPPIVVANGDSSGHVRFEGSDKDEDEVAPVKVKPYRNLNRTVTPRVVKAVRVENGQNWNDAIPAVPEYDGGCVEEVKQVVNGAKSRSRKSAKKSVEIKQETIQAATQPQRDPSPTWDTEVSQDPGKESFIANYSGAEFWASLRASVENFPSIPFPSANDVIAYNVRDTGESYLAFVEHVDEGDASRLTIRRLNCSDAASTESATLKQLTEIRLVATYQPV</sequence>
<dbReference type="KEGG" id="cqu:CpipJ_CPIJ012010"/>
<reference evidence="4" key="2">
    <citation type="submission" date="2020-05" db="UniProtKB">
        <authorList>
            <consortium name="EnsemblMetazoa"/>
        </authorList>
    </citation>
    <scope>IDENTIFICATION</scope>
    <source>
        <strain evidence="4">JHB</strain>
    </source>
</reference>
<dbReference type="InterPro" id="IPR031722">
    <property type="entry name" value="Coilin_N"/>
</dbReference>